<organism evidence="2 3">
    <name type="scientific">Gigaspora rosea</name>
    <dbReference type="NCBI Taxonomy" id="44941"/>
    <lineage>
        <taxon>Eukaryota</taxon>
        <taxon>Fungi</taxon>
        <taxon>Fungi incertae sedis</taxon>
        <taxon>Mucoromycota</taxon>
        <taxon>Glomeromycotina</taxon>
        <taxon>Glomeromycetes</taxon>
        <taxon>Diversisporales</taxon>
        <taxon>Gigasporaceae</taxon>
        <taxon>Gigaspora</taxon>
    </lineage>
</organism>
<proteinExistence type="predicted"/>
<dbReference type="OrthoDB" id="2472480at2759"/>
<dbReference type="EMBL" id="QKWP01000231">
    <property type="protein sequence ID" value="RIB24084.1"/>
    <property type="molecule type" value="Genomic_DNA"/>
</dbReference>
<feature type="chain" id="PRO_5017330660" evidence="1">
    <location>
        <begin position="23"/>
        <end position="320"/>
    </location>
</feature>
<evidence type="ECO:0000313" key="2">
    <source>
        <dbReference type="EMBL" id="RIB24084.1"/>
    </source>
</evidence>
<gene>
    <name evidence="2" type="ORF">C2G38_2070930</name>
</gene>
<evidence type="ECO:0000313" key="3">
    <source>
        <dbReference type="Proteomes" id="UP000266673"/>
    </source>
</evidence>
<feature type="non-terminal residue" evidence="2">
    <location>
        <position position="1"/>
    </location>
</feature>
<dbReference type="Proteomes" id="UP000266673">
    <property type="component" value="Unassembled WGS sequence"/>
</dbReference>
<comment type="caution">
    <text evidence="2">The sequence shown here is derived from an EMBL/GenBank/DDBJ whole genome shotgun (WGS) entry which is preliminary data.</text>
</comment>
<keyword evidence="3" id="KW-1185">Reference proteome</keyword>
<reference evidence="2 3" key="1">
    <citation type="submission" date="2018-06" db="EMBL/GenBank/DDBJ databases">
        <title>Comparative genomics reveals the genomic features of Rhizophagus irregularis, R. cerebriforme, R. diaphanum and Gigaspora rosea, and their symbiotic lifestyle signature.</title>
        <authorList>
            <person name="Morin E."/>
            <person name="San Clemente H."/>
            <person name="Chen E.C.H."/>
            <person name="De La Providencia I."/>
            <person name="Hainaut M."/>
            <person name="Kuo A."/>
            <person name="Kohler A."/>
            <person name="Murat C."/>
            <person name="Tang N."/>
            <person name="Roy S."/>
            <person name="Loubradou J."/>
            <person name="Henrissat B."/>
            <person name="Grigoriev I.V."/>
            <person name="Corradi N."/>
            <person name="Roux C."/>
            <person name="Martin F.M."/>
        </authorList>
    </citation>
    <scope>NUCLEOTIDE SEQUENCE [LARGE SCALE GENOMIC DNA]</scope>
    <source>
        <strain evidence="2 3">DAOM 194757</strain>
    </source>
</reference>
<evidence type="ECO:0000256" key="1">
    <source>
        <dbReference type="SAM" id="SignalP"/>
    </source>
</evidence>
<accession>A0A397VNK0</accession>
<name>A0A397VNK0_9GLOM</name>
<keyword evidence="1" id="KW-0732">Signal</keyword>
<protein>
    <submittedName>
        <fullName evidence="2">Uncharacterized protein</fullName>
    </submittedName>
</protein>
<dbReference type="AlphaFoldDB" id="A0A397VNK0"/>
<sequence length="320" mass="37102">MSKISKILVFLVLIFHVHLTITLPTHVLEERNLTMLLANRSGHELKKRDPSYKHPFNPLKIKGTIFVRPANIPEQIRVLEITLACAQLRTFVAFCICCALNNRNVLIDEPQPNIQPIWSDDFIKQHVRGPNLGKMFHEYRRSAYYNRMYFDGSGRDFIIRKCPTSEAIPIYESNQGLIPCQPKAAKDILRPYDLTTDLFASEPSGRSKLIQYKSTVKEFSLNAPGFSEFYEVLLQDEPIIINYYYSRRPLRDIFDQVLQYLAQDTDINNYFNLIYKFGENINSYLHKLTSLVDRDGTLKQSIAGLTVICDEDKYIYTNSL</sequence>
<feature type="signal peptide" evidence="1">
    <location>
        <begin position="1"/>
        <end position="22"/>
    </location>
</feature>